<accession>A0A927J0U4</accession>
<dbReference type="EMBL" id="JACYHB010000009">
    <property type="protein sequence ID" value="MBD8079796.1"/>
    <property type="molecule type" value="Genomic_DNA"/>
</dbReference>
<dbReference type="RefSeq" id="WP_191829372.1">
    <property type="nucleotide sequence ID" value="NZ_JACYHB010000009.1"/>
</dbReference>
<evidence type="ECO:0000313" key="2">
    <source>
        <dbReference type="EMBL" id="MBD8079796.1"/>
    </source>
</evidence>
<comment type="caution">
    <text evidence="2">The sequence shown here is derived from an EMBL/GenBank/DDBJ whole genome shotgun (WGS) entry which is preliminary data.</text>
</comment>
<name>A0A927J0U4_9MICO</name>
<feature type="region of interest" description="Disordered" evidence="1">
    <location>
        <begin position="1"/>
        <end position="32"/>
    </location>
</feature>
<feature type="compositionally biased region" description="Polar residues" evidence="1">
    <location>
        <begin position="1"/>
        <end position="17"/>
    </location>
</feature>
<dbReference type="AlphaFoldDB" id="A0A927J0U4"/>
<evidence type="ECO:0000256" key="1">
    <source>
        <dbReference type="SAM" id="MobiDB-lite"/>
    </source>
</evidence>
<organism evidence="2 3">
    <name type="scientific">Cellulosimicrobium arenosum</name>
    <dbReference type="NCBI Taxonomy" id="2708133"/>
    <lineage>
        <taxon>Bacteria</taxon>
        <taxon>Bacillati</taxon>
        <taxon>Actinomycetota</taxon>
        <taxon>Actinomycetes</taxon>
        <taxon>Micrococcales</taxon>
        <taxon>Promicromonosporaceae</taxon>
        <taxon>Cellulosimicrobium</taxon>
    </lineage>
</organism>
<sequence>MTTSDPSGTADEPTTAQPGAEEPTPDGSSPDEAFARLRAADPASVDEPDADAIAAAVAARLVTGDDLAGRRAERVRRRAPWQVAAAVAGAVALGGGGYALGAGAAGPSSTSDAAVVGEVAQLDGPIRLESSIETGASAAAGDDAGGPRASGPAESTVAGTSADSTTAGPWWGRTVFHQEGLSTQGDSAEGWAYDAAGVFSPETAQRAADVLGVEGAVREDYGSLALGSPDWTGPALTLAPDGLASLSFSDPTGDPWSCAEQVVGEDAATEGDCARRDLGAAPAPDEAVGDLRGTLVELGVDVDAYELVGSEQDGGDVRVTNVTAHEVVDGQRTGVTWDASYAGTGLFQLYGPLAPRVDLGGYDVVSPAEAVGRLGDPRFASGGPVAYAETLRTSMPTEGRTPTVPPTVGAGSPIAWPVADVTIADARLGLAVQYQPDGAAVLVPAYELSDAQGTTWSVVAVADDQLDFSTD</sequence>
<dbReference type="Proteomes" id="UP000610846">
    <property type="component" value="Unassembled WGS sequence"/>
</dbReference>
<evidence type="ECO:0000313" key="3">
    <source>
        <dbReference type="Proteomes" id="UP000610846"/>
    </source>
</evidence>
<gene>
    <name evidence="2" type="ORF">IF651_12090</name>
</gene>
<feature type="compositionally biased region" description="Low complexity" evidence="1">
    <location>
        <begin position="137"/>
        <end position="153"/>
    </location>
</feature>
<feature type="compositionally biased region" description="Polar residues" evidence="1">
    <location>
        <begin position="157"/>
        <end position="167"/>
    </location>
</feature>
<proteinExistence type="predicted"/>
<feature type="region of interest" description="Disordered" evidence="1">
    <location>
        <begin position="137"/>
        <end position="170"/>
    </location>
</feature>
<protein>
    <submittedName>
        <fullName evidence="2">Uncharacterized protein</fullName>
    </submittedName>
</protein>
<reference evidence="2" key="2">
    <citation type="submission" date="2020-09" db="EMBL/GenBank/DDBJ databases">
        <authorList>
            <person name="Yu Y."/>
        </authorList>
    </citation>
    <scope>NUCLEOTIDE SEQUENCE</scope>
    <source>
        <strain evidence="2">KCTC 49039</strain>
    </source>
</reference>
<reference evidence="2" key="1">
    <citation type="journal article" date="2018" name="Curr. Microbiol.">
        <title>Cellulosimicrobium arenosum sp. nov., Isolated from Marine Sediment Sand.</title>
        <authorList>
            <person name="Oh M."/>
            <person name="Kim J.H."/>
            <person name="Yoon J.H."/>
            <person name="Schumann P."/>
            <person name="Kim W."/>
        </authorList>
    </citation>
    <scope>NUCLEOTIDE SEQUENCE</scope>
    <source>
        <strain evidence="2">KCTC 49039</strain>
    </source>
</reference>
<keyword evidence="3" id="KW-1185">Reference proteome</keyword>